<proteinExistence type="predicted"/>
<organism evidence="1 2">
    <name type="scientific">Roseibium denhamense</name>
    <dbReference type="NCBI Taxonomy" id="76305"/>
    <lineage>
        <taxon>Bacteria</taxon>
        <taxon>Pseudomonadati</taxon>
        <taxon>Pseudomonadota</taxon>
        <taxon>Alphaproteobacteria</taxon>
        <taxon>Hyphomicrobiales</taxon>
        <taxon>Stappiaceae</taxon>
        <taxon>Roseibium</taxon>
    </lineage>
</organism>
<comment type="caution">
    <text evidence="1">The sequence shown here is derived from an EMBL/GenBank/DDBJ whole genome shotgun (WGS) entry which is preliminary data.</text>
</comment>
<gene>
    <name evidence="1" type="ORF">SAMN06265374_4435</name>
</gene>
<evidence type="ECO:0000313" key="2">
    <source>
        <dbReference type="Proteomes" id="UP001157914"/>
    </source>
</evidence>
<sequence length="105" mass="11567">MARFPYYKKNIEDLGRLLARARMDLAFRATFIADPKMHLRSIGLPENVIALIGFKVVDDTEGGVSVIPYRLNQTALDTEDPAYLEGLADLFPDAGNTGGSKKPLN</sequence>
<reference evidence="1 2" key="1">
    <citation type="submission" date="2017-05" db="EMBL/GenBank/DDBJ databases">
        <authorList>
            <person name="Varghese N."/>
            <person name="Submissions S."/>
        </authorList>
    </citation>
    <scope>NUCLEOTIDE SEQUENCE [LARGE SCALE GENOMIC DNA]</scope>
    <source>
        <strain evidence="1 2">DSM 15949</strain>
    </source>
</reference>
<protein>
    <submittedName>
        <fullName evidence="1">Uncharacterized protein</fullName>
    </submittedName>
</protein>
<evidence type="ECO:0000313" key="1">
    <source>
        <dbReference type="EMBL" id="SMP36998.1"/>
    </source>
</evidence>
<dbReference type="RefSeq" id="WP_155190957.1">
    <property type="nucleotide sequence ID" value="NZ_BAAAEA010000003.1"/>
</dbReference>
<accession>A0ABY1PR35</accession>
<dbReference type="EMBL" id="FXTT01000008">
    <property type="protein sequence ID" value="SMP36998.1"/>
    <property type="molecule type" value="Genomic_DNA"/>
</dbReference>
<dbReference type="Proteomes" id="UP001157914">
    <property type="component" value="Unassembled WGS sequence"/>
</dbReference>
<keyword evidence="2" id="KW-1185">Reference proteome</keyword>
<name>A0ABY1PR35_9HYPH</name>